<reference evidence="2" key="3">
    <citation type="submission" date="2011-03" db="EMBL/GenBank/DDBJ databases">
        <title>Annotation of Magnaporthe poae ATCC 64411.</title>
        <authorList>
            <person name="Ma L.-J."/>
            <person name="Dead R."/>
            <person name="Young S.K."/>
            <person name="Zeng Q."/>
            <person name="Gargeya S."/>
            <person name="Fitzgerald M."/>
            <person name="Haas B."/>
            <person name="Abouelleil A."/>
            <person name="Alvarado L."/>
            <person name="Arachchi H.M."/>
            <person name="Berlin A."/>
            <person name="Brown A."/>
            <person name="Chapman S.B."/>
            <person name="Chen Z."/>
            <person name="Dunbar C."/>
            <person name="Freedman E."/>
            <person name="Gearin G."/>
            <person name="Gellesch M."/>
            <person name="Goldberg J."/>
            <person name="Griggs A."/>
            <person name="Gujja S."/>
            <person name="Heiman D."/>
            <person name="Howarth C."/>
            <person name="Larson L."/>
            <person name="Lui A."/>
            <person name="MacDonald P.J.P."/>
            <person name="Mehta T."/>
            <person name="Montmayeur A."/>
            <person name="Murphy C."/>
            <person name="Neiman D."/>
            <person name="Pearson M."/>
            <person name="Priest M."/>
            <person name="Roberts A."/>
            <person name="Saif S."/>
            <person name="Shea T."/>
            <person name="Shenoy N."/>
            <person name="Sisk P."/>
            <person name="Stolte C."/>
            <person name="Sykes S."/>
            <person name="Yandava C."/>
            <person name="Wortman J."/>
            <person name="Nusbaum C."/>
            <person name="Birren B."/>
        </authorList>
    </citation>
    <scope>NUCLEOTIDE SEQUENCE</scope>
    <source>
        <strain evidence="2">ATCC 64411</strain>
    </source>
</reference>
<name>A0A0C4E512_MAGP6</name>
<gene>
    <name evidence="2" type="ORF">MAPG_07571</name>
</gene>
<sequence>MRERVEECPPPPTDRADLGAKPATVRQKMALRFRRRDNCRCLATSSPTYLASPTTTKPILLMAEGNMIYVFYGAAFRASLSADAAELAELAELLADEDPGGPLTGEVGAGTSGVAYRAVERLRQRFADAFLVQATPYSFDCCSQYPFMRPRTSRGQHCLKLSSPRGMMILSDPTIK</sequence>
<dbReference type="EMBL" id="GL876971">
    <property type="protein sequence ID" value="KLU88585.1"/>
    <property type="molecule type" value="Genomic_DNA"/>
</dbReference>
<accession>A0A0C4E512</accession>
<dbReference type="EnsemblFungi" id="MAPG_07571T0">
    <property type="protein sequence ID" value="MAPG_07571T0"/>
    <property type="gene ID" value="MAPG_07571"/>
</dbReference>
<feature type="region of interest" description="Disordered" evidence="1">
    <location>
        <begin position="1"/>
        <end position="21"/>
    </location>
</feature>
<reference evidence="3" key="4">
    <citation type="journal article" date="2015" name="G3 (Bethesda)">
        <title>Genome sequences of three phytopathogenic species of the Magnaporthaceae family of fungi.</title>
        <authorList>
            <person name="Okagaki L.H."/>
            <person name="Nunes C.C."/>
            <person name="Sailsbery J."/>
            <person name="Clay B."/>
            <person name="Brown D."/>
            <person name="John T."/>
            <person name="Oh Y."/>
            <person name="Young N."/>
            <person name="Fitzgerald M."/>
            <person name="Haas B.J."/>
            <person name="Zeng Q."/>
            <person name="Young S."/>
            <person name="Adiconis X."/>
            <person name="Fan L."/>
            <person name="Levin J.Z."/>
            <person name="Mitchell T.K."/>
            <person name="Okubara P.A."/>
            <person name="Farman M.L."/>
            <person name="Kohn L.M."/>
            <person name="Birren B."/>
            <person name="Ma L.-J."/>
            <person name="Dean R.A."/>
        </authorList>
    </citation>
    <scope>NUCLEOTIDE SEQUENCE</scope>
    <source>
        <strain evidence="3">ATCC 64411 / 73-15</strain>
    </source>
</reference>
<reference evidence="4" key="2">
    <citation type="submission" date="2010-05" db="EMBL/GenBank/DDBJ databases">
        <title>The genome sequence of Magnaporthe poae strain ATCC 64411.</title>
        <authorList>
            <person name="Ma L.-J."/>
            <person name="Dead R."/>
            <person name="Young S."/>
            <person name="Zeng Q."/>
            <person name="Koehrsen M."/>
            <person name="Alvarado L."/>
            <person name="Berlin A."/>
            <person name="Chapman S.B."/>
            <person name="Chen Z."/>
            <person name="Freedman E."/>
            <person name="Gellesch M."/>
            <person name="Goldberg J."/>
            <person name="Griggs A."/>
            <person name="Gujja S."/>
            <person name="Heilman E.R."/>
            <person name="Heiman D."/>
            <person name="Hepburn T."/>
            <person name="Howarth C."/>
            <person name="Jen D."/>
            <person name="Larson L."/>
            <person name="Mehta T."/>
            <person name="Neiman D."/>
            <person name="Pearson M."/>
            <person name="Roberts A."/>
            <person name="Saif S."/>
            <person name="Shea T."/>
            <person name="Shenoy N."/>
            <person name="Sisk P."/>
            <person name="Stolte C."/>
            <person name="Sykes S."/>
            <person name="Walk T."/>
            <person name="White J."/>
            <person name="Yandava C."/>
            <person name="Haas B."/>
            <person name="Nusbaum C."/>
            <person name="Birren B."/>
        </authorList>
    </citation>
    <scope>NUCLEOTIDE SEQUENCE [LARGE SCALE GENOMIC DNA]</scope>
    <source>
        <strain evidence="4">ATCC 64411 / 73-15</strain>
    </source>
</reference>
<evidence type="ECO:0000313" key="4">
    <source>
        <dbReference type="Proteomes" id="UP000011715"/>
    </source>
</evidence>
<dbReference type="EMBL" id="ADBL01001836">
    <property type="status" value="NOT_ANNOTATED_CDS"/>
    <property type="molecule type" value="Genomic_DNA"/>
</dbReference>
<evidence type="ECO:0000313" key="2">
    <source>
        <dbReference type="EMBL" id="KLU88585.1"/>
    </source>
</evidence>
<reference evidence="2" key="1">
    <citation type="submission" date="2010-05" db="EMBL/GenBank/DDBJ databases">
        <title>The Genome Sequence of Magnaporthe poae strain ATCC 64411.</title>
        <authorList>
            <consortium name="The Broad Institute Genome Sequencing Platform"/>
            <consortium name="Broad Institute Genome Sequencing Center for Infectious Disease"/>
            <person name="Ma L.-J."/>
            <person name="Dead R."/>
            <person name="Young S."/>
            <person name="Zeng Q."/>
            <person name="Koehrsen M."/>
            <person name="Alvarado L."/>
            <person name="Berlin A."/>
            <person name="Chapman S.B."/>
            <person name="Chen Z."/>
            <person name="Freedman E."/>
            <person name="Gellesch M."/>
            <person name="Goldberg J."/>
            <person name="Griggs A."/>
            <person name="Gujja S."/>
            <person name="Heilman E.R."/>
            <person name="Heiman D."/>
            <person name="Hepburn T."/>
            <person name="Howarth C."/>
            <person name="Jen D."/>
            <person name="Larson L."/>
            <person name="Mehta T."/>
            <person name="Neiman D."/>
            <person name="Pearson M."/>
            <person name="Roberts A."/>
            <person name="Saif S."/>
            <person name="Shea T."/>
            <person name="Shenoy N."/>
            <person name="Sisk P."/>
            <person name="Stolte C."/>
            <person name="Sykes S."/>
            <person name="Walk T."/>
            <person name="White J."/>
            <person name="Yandava C."/>
            <person name="Haas B."/>
            <person name="Nusbaum C."/>
            <person name="Birren B."/>
        </authorList>
    </citation>
    <scope>NUCLEOTIDE SEQUENCE</scope>
    <source>
        <strain evidence="2">ATCC 64411</strain>
    </source>
</reference>
<reference evidence="3" key="5">
    <citation type="submission" date="2015-06" db="UniProtKB">
        <authorList>
            <consortium name="EnsemblFungi"/>
        </authorList>
    </citation>
    <scope>IDENTIFICATION</scope>
    <source>
        <strain evidence="3">ATCC 64411</strain>
    </source>
</reference>
<dbReference type="AlphaFoldDB" id="A0A0C4E512"/>
<protein>
    <submittedName>
        <fullName evidence="2 3">Uncharacterized protein</fullName>
    </submittedName>
</protein>
<dbReference type="Proteomes" id="UP000011715">
    <property type="component" value="Unassembled WGS sequence"/>
</dbReference>
<evidence type="ECO:0000256" key="1">
    <source>
        <dbReference type="SAM" id="MobiDB-lite"/>
    </source>
</evidence>
<evidence type="ECO:0000313" key="3">
    <source>
        <dbReference type="EnsemblFungi" id="MAPG_07571T0"/>
    </source>
</evidence>
<proteinExistence type="predicted"/>
<dbReference type="VEuPathDB" id="FungiDB:MAPG_07571"/>
<organism evidence="3 4">
    <name type="scientific">Magnaporthiopsis poae (strain ATCC 64411 / 73-15)</name>
    <name type="common">Kentucky bluegrass fungus</name>
    <name type="synonym">Magnaporthe poae</name>
    <dbReference type="NCBI Taxonomy" id="644358"/>
    <lineage>
        <taxon>Eukaryota</taxon>
        <taxon>Fungi</taxon>
        <taxon>Dikarya</taxon>
        <taxon>Ascomycota</taxon>
        <taxon>Pezizomycotina</taxon>
        <taxon>Sordariomycetes</taxon>
        <taxon>Sordariomycetidae</taxon>
        <taxon>Magnaporthales</taxon>
        <taxon>Magnaporthaceae</taxon>
        <taxon>Magnaporthiopsis</taxon>
    </lineage>
</organism>
<keyword evidence="4" id="KW-1185">Reference proteome</keyword>